<gene>
    <name evidence="2" type="ORF">ACFSY7_11230</name>
</gene>
<protein>
    <recommendedName>
        <fullName evidence="4">HTH merR-type domain-containing protein</fullName>
    </recommendedName>
</protein>
<dbReference type="EMBL" id="JBHUOR010000095">
    <property type="protein sequence ID" value="MFD2869065.1"/>
    <property type="molecule type" value="Genomic_DNA"/>
</dbReference>
<dbReference type="Gene3D" id="1.10.1660.10">
    <property type="match status" value="1"/>
</dbReference>
<keyword evidence="1" id="KW-0175">Coiled coil</keyword>
<feature type="coiled-coil region" evidence="1">
    <location>
        <begin position="120"/>
        <end position="202"/>
    </location>
</feature>
<evidence type="ECO:0000313" key="2">
    <source>
        <dbReference type="EMBL" id="MFD2869065.1"/>
    </source>
</evidence>
<dbReference type="InterPro" id="IPR009061">
    <property type="entry name" value="DNA-bd_dom_put_sf"/>
</dbReference>
<name>A0ABW5Y1B6_9BACL</name>
<accession>A0ABW5Y1B6</accession>
<evidence type="ECO:0000256" key="1">
    <source>
        <dbReference type="SAM" id="Coils"/>
    </source>
</evidence>
<evidence type="ECO:0000313" key="3">
    <source>
        <dbReference type="Proteomes" id="UP001597568"/>
    </source>
</evidence>
<reference evidence="3" key="1">
    <citation type="journal article" date="2019" name="Int. J. Syst. Evol. Microbiol.">
        <title>The Global Catalogue of Microorganisms (GCM) 10K type strain sequencing project: providing services to taxonomists for standard genome sequencing and annotation.</title>
        <authorList>
            <consortium name="The Broad Institute Genomics Platform"/>
            <consortium name="The Broad Institute Genome Sequencing Center for Infectious Disease"/>
            <person name="Wu L."/>
            <person name="Ma J."/>
        </authorList>
    </citation>
    <scope>NUCLEOTIDE SEQUENCE [LARGE SCALE GENOMIC DNA]</scope>
    <source>
        <strain evidence="3">KCTC 33522</strain>
    </source>
</reference>
<organism evidence="2 3">
    <name type="scientific">Kurthia populi</name>
    <dbReference type="NCBI Taxonomy" id="1562132"/>
    <lineage>
        <taxon>Bacteria</taxon>
        <taxon>Bacillati</taxon>
        <taxon>Bacillota</taxon>
        <taxon>Bacilli</taxon>
        <taxon>Bacillales</taxon>
        <taxon>Caryophanaceae</taxon>
        <taxon>Kurthia</taxon>
    </lineage>
</organism>
<keyword evidence="3" id="KW-1185">Reference proteome</keyword>
<sequence>MSMPITIAKVAEKLDSKVSTLRNYCKLLEEKGYIFERDANNNRLFSDTDIAMLSEFLNQLKDKSNTREMALDKALSLDVKKNVLSVKSNDIATNNEGDIRPHMDVLTDISKSMEYMAEHIKGLNFEVVQLRENNKQLHRENKKIIEQNTLLNDQLVSIKNLLNSPKEEPKGQQQINALMNEVRKLNSQLKEMKNSVDHSHENKSWWARWFRK</sequence>
<evidence type="ECO:0008006" key="4">
    <source>
        <dbReference type="Google" id="ProtNLM"/>
    </source>
</evidence>
<proteinExistence type="predicted"/>
<dbReference type="SUPFAM" id="SSF46955">
    <property type="entry name" value="Putative DNA-binding domain"/>
    <property type="match status" value="1"/>
</dbReference>
<dbReference type="RefSeq" id="WP_380147899.1">
    <property type="nucleotide sequence ID" value="NZ_JBHUOR010000095.1"/>
</dbReference>
<dbReference type="Proteomes" id="UP001597568">
    <property type="component" value="Unassembled WGS sequence"/>
</dbReference>
<comment type="caution">
    <text evidence="2">The sequence shown here is derived from an EMBL/GenBank/DDBJ whole genome shotgun (WGS) entry which is preliminary data.</text>
</comment>